<dbReference type="Pfam" id="PF06908">
    <property type="entry name" value="YpsA"/>
    <property type="match status" value="1"/>
</dbReference>
<dbReference type="Proteomes" id="UP000182089">
    <property type="component" value="Unassembled WGS sequence"/>
</dbReference>
<dbReference type="PIRSF" id="PIRSF021290">
    <property type="entry name" value="DUF1273"/>
    <property type="match status" value="1"/>
</dbReference>
<dbReference type="PANTHER" id="PTHR38440">
    <property type="entry name" value="UPF0398 PROTEIN YPSA"/>
    <property type="match status" value="1"/>
</dbReference>
<organism evidence="1 2">
    <name type="scientific">Ligilactobacillus ruminis</name>
    <dbReference type="NCBI Taxonomy" id="1623"/>
    <lineage>
        <taxon>Bacteria</taxon>
        <taxon>Bacillati</taxon>
        <taxon>Bacillota</taxon>
        <taxon>Bacilli</taxon>
        <taxon>Lactobacillales</taxon>
        <taxon>Lactobacillaceae</taxon>
        <taxon>Ligilactobacillus</taxon>
    </lineage>
</organism>
<evidence type="ECO:0000313" key="1">
    <source>
        <dbReference type="EMBL" id="SEM49036.1"/>
    </source>
</evidence>
<dbReference type="EMBL" id="FOCC01000003">
    <property type="protein sequence ID" value="SEM49036.1"/>
    <property type="molecule type" value="Genomic_DNA"/>
</dbReference>
<dbReference type="Gene3D" id="3.40.50.450">
    <property type="match status" value="1"/>
</dbReference>
<gene>
    <name evidence="1" type="ORF">SAMN05216431_103112</name>
</gene>
<evidence type="ECO:0000313" key="2">
    <source>
        <dbReference type="Proteomes" id="UP000182089"/>
    </source>
</evidence>
<protein>
    <submittedName>
        <fullName evidence="1">Uncharacterized SPBc2 prophage-derived protein YoqJ</fullName>
    </submittedName>
</protein>
<dbReference type="InterPro" id="IPR010697">
    <property type="entry name" value="YspA"/>
</dbReference>
<accession>A0ABY1AAA5</accession>
<sequence length="188" mass="22286">MRLWVTGYRSYELGIFSPNDPKIEVIKYCLQDNLKEMLFNENLEWVLSGGQLGVEQWGLETALELSQANLALKTALLYPFLDFGNNWKEDKRLALKMLEEQCDYSISLSNQPYQNAQQLKNYQQFMLEHTEGCLLIYDPEYEGKAKYDYQAILKYQQMNSYFLKQIDMYDLQDYGEQYQENQNWGLQA</sequence>
<dbReference type="SUPFAM" id="SSF102405">
    <property type="entry name" value="MCP/YpsA-like"/>
    <property type="match status" value="1"/>
</dbReference>
<reference evidence="1 2" key="1">
    <citation type="submission" date="2016-10" db="EMBL/GenBank/DDBJ databases">
        <authorList>
            <person name="Varghese N."/>
            <person name="Submissions S."/>
        </authorList>
    </citation>
    <scope>NUCLEOTIDE SEQUENCE [LARGE SCALE GENOMIC DNA]</scope>
    <source>
        <strain evidence="1 2">WC1T17</strain>
    </source>
</reference>
<proteinExistence type="predicted"/>
<dbReference type="PANTHER" id="PTHR38440:SF1">
    <property type="entry name" value="UPF0398 PROTEIN SPR0331"/>
    <property type="match status" value="1"/>
</dbReference>
<comment type="caution">
    <text evidence="1">The sequence shown here is derived from an EMBL/GenBank/DDBJ whole genome shotgun (WGS) entry which is preliminary data.</text>
</comment>
<name>A0ABY1AAA5_9LACO</name>
<dbReference type="NCBIfam" id="NF010181">
    <property type="entry name" value="PRK13660.1"/>
    <property type="match status" value="1"/>
</dbReference>